<dbReference type="GO" id="GO:0016020">
    <property type="term" value="C:membrane"/>
    <property type="evidence" value="ECO:0007669"/>
    <property type="project" value="UniProtKB-SubCell"/>
</dbReference>
<evidence type="ECO:0000256" key="2">
    <source>
        <dbReference type="ARBA" id="ARBA00022692"/>
    </source>
</evidence>
<keyword evidence="4 7" id="KW-0472">Membrane</keyword>
<evidence type="ECO:0000256" key="5">
    <source>
        <dbReference type="SAM" id="Coils"/>
    </source>
</evidence>
<dbReference type="PANTHER" id="PTHR47077:SF1">
    <property type="entry name" value="CATION CHANNEL SPERM-ASSOCIATED PROTEIN 4"/>
    <property type="match status" value="1"/>
</dbReference>
<feature type="region of interest" description="Disordered" evidence="6">
    <location>
        <begin position="389"/>
        <end position="417"/>
    </location>
</feature>
<dbReference type="InterPro" id="IPR005821">
    <property type="entry name" value="Ion_trans_dom"/>
</dbReference>
<dbReference type="SUPFAM" id="SSF81324">
    <property type="entry name" value="Voltage-gated potassium channels"/>
    <property type="match status" value="1"/>
</dbReference>
<dbReference type="Gene3D" id="1.10.287.70">
    <property type="match status" value="1"/>
</dbReference>
<feature type="transmembrane region" description="Helical" evidence="7">
    <location>
        <begin position="12"/>
        <end position="30"/>
    </location>
</feature>
<comment type="caution">
    <text evidence="9">The sequence shown here is derived from an EMBL/GenBank/DDBJ whole genome shotgun (WGS) entry which is preliminary data.</text>
</comment>
<feature type="transmembrane region" description="Helical" evidence="7">
    <location>
        <begin position="106"/>
        <end position="127"/>
    </location>
</feature>
<dbReference type="AlphaFoldDB" id="A0ABD1IYU4"/>
<accession>A0ABD1IYU4</accession>
<organism evidence="9 10">
    <name type="scientific">Coilia grayii</name>
    <name type="common">Gray's grenadier anchovy</name>
    <dbReference type="NCBI Taxonomy" id="363190"/>
    <lineage>
        <taxon>Eukaryota</taxon>
        <taxon>Metazoa</taxon>
        <taxon>Chordata</taxon>
        <taxon>Craniata</taxon>
        <taxon>Vertebrata</taxon>
        <taxon>Euteleostomi</taxon>
        <taxon>Actinopterygii</taxon>
        <taxon>Neopterygii</taxon>
        <taxon>Teleostei</taxon>
        <taxon>Clupei</taxon>
        <taxon>Clupeiformes</taxon>
        <taxon>Clupeoidei</taxon>
        <taxon>Engraulidae</taxon>
        <taxon>Coilinae</taxon>
        <taxon>Coilia</taxon>
    </lineage>
</organism>
<evidence type="ECO:0000313" key="10">
    <source>
        <dbReference type="Proteomes" id="UP001591681"/>
    </source>
</evidence>
<evidence type="ECO:0000256" key="4">
    <source>
        <dbReference type="ARBA" id="ARBA00023136"/>
    </source>
</evidence>
<gene>
    <name evidence="9" type="ORF">ACEWY4_025260</name>
</gene>
<keyword evidence="10" id="KW-1185">Reference proteome</keyword>
<keyword evidence="2 7" id="KW-0812">Transmembrane</keyword>
<keyword evidence="5" id="KW-0175">Coiled coil</keyword>
<dbReference type="InterPro" id="IPR028744">
    <property type="entry name" value="CatSper4"/>
</dbReference>
<feature type="transmembrane region" description="Helical" evidence="7">
    <location>
        <begin position="202"/>
        <end position="223"/>
    </location>
</feature>
<evidence type="ECO:0000313" key="9">
    <source>
        <dbReference type="EMBL" id="KAL2079516.1"/>
    </source>
</evidence>
<feature type="domain" description="Ion transport" evidence="8">
    <location>
        <begin position="9"/>
        <end position="228"/>
    </location>
</feature>
<reference evidence="9 10" key="1">
    <citation type="submission" date="2024-09" db="EMBL/GenBank/DDBJ databases">
        <title>A chromosome-level genome assembly of Gray's grenadier anchovy, Coilia grayii.</title>
        <authorList>
            <person name="Fu Z."/>
        </authorList>
    </citation>
    <scope>NUCLEOTIDE SEQUENCE [LARGE SCALE GENOMIC DNA]</scope>
    <source>
        <strain evidence="9">G4</strain>
        <tissue evidence="9">Muscle</tissue>
    </source>
</reference>
<keyword evidence="3 7" id="KW-1133">Transmembrane helix</keyword>
<dbReference type="Gene3D" id="1.20.120.350">
    <property type="entry name" value="Voltage-gated potassium channels. Chain C"/>
    <property type="match status" value="1"/>
</dbReference>
<dbReference type="Pfam" id="PF00520">
    <property type="entry name" value="Ion_trans"/>
    <property type="match status" value="1"/>
</dbReference>
<evidence type="ECO:0000256" key="1">
    <source>
        <dbReference type="ARBA" id="ARBA00004141"/>
    </source>
</evidence>
<comment type="subcellular location">
    <subcellularLocation>
        <location evidence="1">Membrane</location>
        <topology evidence="1">Multi-pass membrane protein</topology>
    </subcellularLocation>
</comment>
<protein>
    <recommendedName>
        <fullName evidence="8">Ion transport domain-containing protein</fullName>
    </recommendedName>
</protein>
<evidence type="ECO:0000256" key="6">
    <source>
        <dbReference type="SAM" id="MobiDB-lite"/>
    </source>
</evidence>
<name>A0ABD1IYU4_9TELE</name>
<feature type="transmembrane region" description="Helical" evidence="7">
    <location>
        <begin position="133"/>
        <end position="155"/>
    </location>
</feature>
<evidence type="ECO:0000256" key="7">
    <source>
        <dbReference type="SAM" id="Phobius"/>
    </source>
</evidence>
<dbReference type="Proteomes" id="UP001591681">
    <property type="component" value="Unassembled WGS sequence"/>
</dbReference>
<dbReference type="EMBL" id="JBHFQA010000022">
    <property type="protein sequence ID" value="KAL2079516.1"/>
    <property type="molecule type" value="Genomic_DNA"/>
</dbReference>
<sequence>MGALLEHVMFKCLILFVIVSNAIIISIQTSNPVITKIYENTFTTCEHIILTVFTWEILIKWFYGFGIFWRSGWNILDCLVTVALLLGPEVFPNGAGVFKVMRVLRVIRSVSSFATMQGVAMMMHVIWQSLPDLTNIFLLLSIIMMIFAVFGVTLFSTSVPSAFGDLTAALYTLFICITQDGWMTIYKKFADGSASLLYGGSLYFFIFLTLGAFVFGNLFGAVVTTNLEMSMADENENALLSVMPEEGVMQTDSMIHVEEVVARTRMTTRQKPWKGSWLESLRLETFEELVLVLSQMQKNMKEYKDIRSELEQIVDEVRSLPFNREQDNAVIMRDQNAASLKDSLLKNDIAMGRSGDMLSTLMALEKAHIIDSGTDSPAAFQKGLRHEAIRRASLVPRQPPSPTPTDGGAHSSSSSTT</sequence>
<feature type="coiled-coil region" evidence="5">
    <location>
        <begin position="293"/>
        <end position="320"/>
    </location>
</feature>
<feature type="transmembrane region" description="Helical" evidence="7">
    <location>
        <begin position="162"/>
        <end position="182"/>
    </location>
</feature>
<evidence type="ECO:0000256" key="3">
    <source>
        <dbReference type="ARBA" id="ARBA00022989"/>
    </source>
</evidence>
<evidence type="ECO:0000259" key="8">
    <source>
        <dbReference type="Pfam" id="PF00520"/>
    </source>
</evidence>
<dbReference type="InterPro" id="IPR027359">
    <property type="entry name" value="Volt_channel_dom_sf"/>
</dbReference>
<dbReference type="PANTHER" id="PTHR47077">
    <property type="entry name" value="ION_TRANS DOMAIN-CONTAINING PROTEIN"/>
    <property type="match status" value="1"/>
</dbReference>
<proteinExistence type="predicted"/>